<keyword evidence="16" id="KW-1185">Reference proteome</keyword>
<comment type="subcellular location">
    <subcellularLocation>
        <location evidence="3">Cytoplasm</location>
    </subcellularLocation>
    <subcellularLocation>
        <location evidence="2">Nucleus</location>
    </subcellularLocation>
</comment>
<dbReference type="InterPro" id="IPR039637">
    <property type="entry name" value="CNOT7/CNOT8/Pop2"/>
</dbReference>
<dbReference type="EC" id="3.1.13.4" evidence="5"/>
<dbReference type="InterPro" id="IPR006941">
    <property type="entry name" value="RNase_CAF1"/>
</dbReference>
<evidence type="ECO:0000256" key="11">
    <source>
        <dbReference type="ARBA" id="ARBA00022884"/>
    </source>
</evidence>
<keyword evidence="8" id="KW-0479">Metal-binding</keyword>
<dbReference type="Pfam" id="PF04857">
    <property type="entry name" value="CAF1"/>
    <property type="match status" value="2"/>
</dbReference>
<keyword evidence="13" id="KW-0804">Transcription</keyword>
<keyword evidence="12" id="KW-0805">Transcription regulation</keyword>
<comment type="caution">
    <text evidence="15">The sequence shown here is derived from an EMBL/GenBank/DDBJ whole genome shotgun (WGS) entry which is preliminary data.</text>
</comment>
<comment type="catalytic activity">
    <reaction evidence="1">
        <text>Exonucleolytic cleavage of poly(A) to 5'-AMP.</text>
        <dbReference type="EC" id="3.1.13.4"/>
    </reaction>
</comment>
<evidence type="ECO:0000256" key="14">
    <source>
        <dbReference type="ARBA" id="ARBA00023242"/>
    </source>
</evidence>
<evidence type="ECO:0000256" key="3">
    <source>
        <dbReference type="ARBA" id="ARBA00004496"/>
    </source>
</evidence>
<name>A0ABP0JCS3_9DINO</name>
<reference evidence="15 16" key="1">
    <citation type="submission" date="2024-02" db="EMBL/GenBank/DDBJ databases">
        <authorList>
            <person name="Chen Y."/>
            <person name="Shah S."/>
            <person name="Dougan E. K."/>
            <person name="Thang M."/>
            <person name="Chan C."/>
        </authorList>
    </citation>
    <scope>NUCLEOTIDE SEQUENCE [LARGE SCALE GENOMIC DNA]</scope>
</reference>
<evidence type="ECO:0000313" key="15">
    <source>
        <dbReference type="EMBL" id="CAK9012205.1"/>
    </source>
</evidence>
<evidence type="ECO:0000256" key="5">
    <source>
        <dbReference type="ARBA" id="ARBA00012161"/>
    </source>
</evidence>
<comment type="similarity">
    <text evidence="4">Belongs to the CAF1 family.</text>
</comment>
<dbReference type="PANTHER" id="PTHR10797">
    <property type="entry name" value="CCR4-NOT TRANSCRIPTION COMPLEX SUBUNIT"/>
    <property type="match status" value="1"/>
</dbReference>
<dbReference type="Proteomes" id="UP001642464">
    <property type="component" value="Unassembled WGS sequence"/>
</dbReference>
<evidence type="ECO:0000256" key="10">
    <source>
        <dbReference type="ARBA" id="ARBA00022839"/>
    </source>
</evidence>
<evidence type="ECO:0000256" key="6">
    <source>
        <dbReference type="ARBA" id="ARBA00022490"/>
    </source>
</evidence>
<protein>
    <recommendedName>
        <fullName evidence="5">poly(A)-specific ribonuclease</fullName>
        <ecNumber evidence="5">3.1.13.4</ecNumber>
    </recommendedName>
</protein>
<dbReference type="InterPro" id="IPR036397">
    <property type="entry name" value="RNaseH_sf"/>
</dbReference>
<proteinExistence type="inferred from homology"/>
<evidence type="ECO:0000256" key="12">
    <source>
        <dbReference type="ARBA" id="ARBA00023015"/>
    </source>
</evidence>
<keyword evidence="9" id="KW-0378">Hydrolase</keyword>
<evidence type="ECO:0000313" key="16">
    <source>
        <dbReference type="Proteomes" id="UP001642464"/>
    </source>
</evidence>
<dbReference type="Gene3D" id="3.30.420.10">
    <property type="entry name" value="Ribonuclease H-like superfamily/Ribonuclease H"/>
    <property type="match status" value="1"/>
</dbReference>
<accession>A0ABP0JCS3</accession>
<evidence type="ECO:0000256" key="13">
    <source>
        <dbReference type="ARBA" id="ARBA00023163"/>
    </source>
</evidence>
<evidence type="ECO:0000256" key="8">
    <source>
        <dbReference type="ARBA" id="ARBA00022723"/>
    </source>
</evidence>
<feature type="non-terminal residue" evidence="15">
    <location>
        <position position="1"/>
    </location>
</feature>
<dbReference type="InterPro" id="IPR012337">
    <property type="entry name" value="RNaseH-like_sf"/>
</dbReference>
<keyword evidence="6" id="KW-0963">Cytoplasm</keyword>
<evidence type="ECO:0000256" key="2">
    <source>
        <dbReference type="ARBA" id="ARBA00004123"/>
    </source>
</evidence>
<keyword evidence="7" id="KW-0540">Nuclease</keyword>
<keyword evidence="11" id="KW-0694">RNA-binding</keyword>
<dbReference type="SUPFAM" id="SSF53098">
    <property type="entry name" value="Ribonuclease H-like"/>
    <property type="match status" value="1"/>
</dbReference>
<evidence type="ECO:0000256" key="1">
    <source>
        <dbReference type="ARBA" id="ARBA00001663"/>
    </source>
</evidence>
<evidence type="ECO:0000256" key="4">
    <source>
        <dbReference type="ARBA" id="ARBA00008372"/>
    </source>
</evidence>
<evidence type="ECO:0000256" key="9">
    <source>
        <dbReference type="ARBA" id="ARBA00022801"/>
    </source>
</evidence>
<sequence length="278" mass="31526">ANSKTRGQVYEYKGRSLEIRDVWRDNLAEEMKVIRKVIQKYPYVAMDTEFPGVVARPIGSFNSSVDFQYQTLRCNVDLLKLIQLGVALADEQGNFAEGCPCWQFHFKFSLEDDMYAQDSIDLLKRSGIDFELHDKMGIDVIDFGEALMVSGLVLVDEVKWISFHGGYDFGYLLKLLTCTPLPAEEPEFFKLLRTYFPCVYDVKHIMSNLEGAMFKGGLSKLAEELGAERIGPMHQAGSDSLLTASTFFALRKRYFNDNFRDEGHVGILHGLGEGDLTR</sequence>
<evidence type="ECO:0000256" key="7">
    <source>
        <dbReference type="ARBA" id="ARBA00022722"/>
    </source>
</evidence>
<dbReference type="EMBL" id="CAXAMM010006760">
    <property type="protein sequence ID" value="CAK9012205.1"/>
    <property type="molecule type" value="Genomic_DNA"/>
</dbReference>
<organism evidence="15 16">
    <name type="scientific">Durusdinium trenchii</name>
    <dbReference type="NCBI Taxonomy" id="1381693"/>
    <lineage>
        <taxon>Eukaryota</taxon>
        <taxon>Sar</taxon>
        <taxon>Alveolata</taxon>
        <taxon>Dinophyceae</taxon>
        <taxon>Suessiales</taxon>
        <taxon>Symbiodiniaceae</taxon>
        <taxon>Durusdinium</taxon>
    </lineage>
</organism>
<keyword evidence="10" id="KW-0269">Exonuclease</keyword>
<gene>
    <name evidence="15" type="ORF">SCF082_LOCUS11417</name>
</gene>
<keyword evidence="14" id="KW-0539">Nucleus</keyword>